<evidence type="ECO:0000313" key="3">
    <source>
        <dbReference type="EMBL" id="KAF5790301.1"/>
    </source>
</evidence>
<evidence type="ECO:0000256" key="1">
    <source>
        <dbReference type="ARBA" id="ARBA00023242"/>
    </source>
</evidence>
<dbReference type="Pfam" id="PF08670">
    <property type="entry name" value="MEKHLA"/>
    <property type="match status" value="1"/>
</dbReference>
<gene>
    <name evidence="3" type="ORF">HanXRQr2_Chr09g0381591</name>
</gene>
<keyword evidence="4" id="KW-1185">Reference proteome</keyword>
<dbReference type="AlphaFoldDB" id="A0A9K3I4V4"/>
<sequence length="138" mass="15363">MRSVLTIAFQFPFENNLADSVVTMARQYVRSVINSIQRVAMAISPSGLSLSVASKLSPSSPEALTLAHWICHSYTYYLGLDMLETTLVALQDITLDKMFDEAGRKALFPEFAKKMQEGYAYLSGGICMSTMGRRISYE</sequence>
<dbReference type="GO" id="GO:0003700">
    <property type="term" value="F:DNA-binding transcription factor activity"/>
    <property type="evidence" value="ECO:0007669"/>
    <property type="project" value="InterPro"/>
</dbReference>
<comment type="caution">
    <text evidence="3">The sequence shown here is derived from an EMBL/GenBank/DDBJ whole genome shotgun (WGS) entry which is preliminary data.</text>
</comment>
<accession>A0A9K3I4V4</accession>
<dbReference type="PANTHER" id="PTHR45950:SF10">
    <property type="entry name" value="HOMEOBOX-LEUCINE ZIPPER PROTEIN REVOLUTA"/>
    <property type="match status" value="1"/>
</dbReference>
<feature type="domain" description="MEKHLA" evidence="2">
    <location>
        <begin position="74"/>
        <end position="138"/>
    </location>
</feature>
<dbReference type="Gramene" id="mRNA:HanXRQr2_Chr09g0381591">
    <property type="protein sequence ID" value="mRNA:HanXRQr2_Chr09g0381591"/>
    <property type="gene ID" value="HanXRQr2_Chr09g0381591"/>
</dbReference>
<keyword evidence="1" id="KW-0539">Nucleus</keyword>
<evidence type="ECO:0000313" key="4">
    <source>
        <dbReference type="Proteomes" id="UP000215914"/>
    </source>
</evidence>
<dbReference type="Proteomes" id="UP000215914">
    <property type="component" value="Unassembled WGS sequence"/>
</dbReference>
<evidence type="ECO:0000259" key="2">
    <source>
        <dbReference type="Pfam" id="PF08670"/>
    </source>
</evidence>
<organism evidence="3 4">
    <name type="scientific">Helianthus annuus</name>
    <name type="common">Common sunflower</name>
    <dbReference type="NCBI Taxonomy" id="4232"/>
    <lineage>
        <taxon>Eukaryota</taxon>
        <taxon>Viridiplantae</taxon>
        <taxon>Streptophyta</taxon>
        <taxon>Embryophyta</taxon>
        <taxon>Tracheophyta</taxon>
        <taxon>Spermatophyta</taxon>
        <taxon>Magnoliopsida</taxon>
        <taxon>eudicotyledons</taxon>
        <taxon>Gunneridae</taxon>
        <taxon>Pentapetalae</taxon>
        <taxon>asterids</taxon>
        <taxon>campanulids</taxon>
        <taxon>Asterales</taxon>
        <taxon>Asteraceae</taxon>
        <taxon>Asteroideae</taxon>
        <taxon>Heliantheae alliance</taxon>
        <taxon>Heliantheae</taxon>
        <taxon>Helianthus</taxon>
    </lineage>
</organism>
<name>A0A9K3I4V4_HELAN</name>
<dbReference type="InterPro" id="IPR044830">
    <property type="entry name" value="HD-Zip_III"/>
</dbReference>
<reference evidence="3" key="1">
    <citation type="journal article" date="2017" name="Nature">
        <title>The sunflower genome provides insights into oil metabolism, flowering and Asterid evolution.</title>
        <authorList>
            <person name="Badouin H."/>
            <person name="Gouzy J."/>
            <person name="Grassa C.J."/>
            <person name="Murat F."/>
            <person name="Staton S.E."/>
            <person name="Cottret L."/>
            <person name="Lelandais-Briere C."/>
            <person name="Owens G.L."/>
            <person name="Carrere S."/>
            <person name="Mayjonade B."/>
            <person name="Legrand L."/>
            <person name="Gill N."/>
            <person name="Kane N.C."/>
            <person name="Bowers J.E."/>
            <person name="Hubner S."/>
            <person name="Bellec A."/>
            <person name="Berard A."/>
            <person name="Berges H."/>
            <person name="Blanchet N."/>
            <person name="Boniface M.C."/>
            <person name="Brunel D."/>
            <person name="Catrice O."/>
            <person name="Chaidir N."/>
            <person name="Claudel C."/>
            <person name="Donnadieu C."/>
            <person name="Faraut T."/>
            <person name="Fievet G."/>
            <person name="Helmstetter N."/>
            <person name="King M."/>
            <person name="Knapp S.J."/>
            <person name="Lai Z."/>
            <person name="Le Paslier M.C."/>
            <person name="Lippi Y."/>
            <person name="Lorenzon L."/>
            <person name="Mandel J.R."/>
            <person name="Marage G."/>
            <person name="Marchand G."/>
            <person name="Marquand E."/>
            <person name="Bret-Mestries E."/>
            <person name="Morien E."/>
            <person name="Nambeesan S."/>
            <person name="Nguyen T."/>
            <person name="Pegot-Espagnet P."/>
            <person name="Pouilly N."/>
            <person name="Raftis F."/>
            <person name="Sallet E."/>
            <person name="Schiex T."/>
            <person name="Thomas J."/>
            <person name="Vandecasteele C."/>
            <person name="Vares D."/>
            <person name="Vear F."/>
            <person name="Vautrin S."/>
            <person name="Crespi M."/>
            <person name="Mangin B."/>
            <person name="Burke J.M."/>
            <person name="Salse J."/>
            <person name="Munos S."/>
            <person name="Vincourt P."/>
            <person name="Rieseberg L.H."/>
            <person name="Langlade N.B."/>
        </authorList>
    </citation>
    <scope>NUCLEOTIDE SEQUENCE</scope>
    <source>
        <tissue evidence="3">Leaves</tissue>
    </source>
</reference>
<dbReference type="InterPro" id="IPR013978">
    <property type="entry name" value="MEKHLA"/>
</dbReference>
<dbReference type="PANTHER" id="PTHR45950">
    <property type="entry name" value="HOMEOBOX-LEUCINE ZIPPER PROTEIN ATHB-14"/>
    <property type="match status" value="1"/>
</dbReference>
<dbReference type="EMBL" id="MNCJ02000324">
    <property type="protein sequence ID" value="KAF5790301.1"/>
    <property type="molecule type" value="Genomic_DNA"/>
</dbReference>
<protein>
    <recommendedName>
        <fullName evidence="2">MEKHLA domain-containing protein</fullName>
    </recommendedName>
</protein>
<reference evidence="3" key="2">
    <citation type="submission" date="2020-06" db="EMBL/GenBank/DDBJ databases">
        <title>Helianthus annuus Genome sequencing and assembly Release 2.</title>
        <authorList>
            <person name="Gouzy J."/>
            <person name="Langlade N."/>
            <person name="Munos S."/>
        </authorList>
    </citation>
    <scope>NUCLEOTIDE SEQUENCE</scope>
    <source>
        <tissue evidence="3">Leaves</tissue>
    </source>
</reference>
<proteinExistence type="predicted"/>